<name>A0A2N9FEC6_FAGSY</name>
<dbReference type="Pfam" id="PF01434">
    <property type="entry name" value="Peptidase_M41"/>
    <property type="match status" value="1"/>
</dbReference>
<dbReference type="PANTHER" id="PTHR23076">
    <property type="entry name" value="METALLOPROTEASE M41 FTSH"/>
    <property type="match status" value="1"/>
</dbReference>
<dbReference type="InterPro" id="IPR037219">
    <property type="entry name" value="Peptidase_M41-like"/>
</dbReference>
<evidence type="ECO:0000256" key="3">
    <source>
        <dbReference type="ARBA" id="ARBA00022741"/>
    </source>
</evidence>
<dbReference type="InterPro" id="IPR003593">
    <property type="entry name" value="AAA+_ATPase"/>
</dbReference>
<feature type="region of interest" description="Disordered" evidence="10">
    <location>
        <begin position="60"/>
        <end position="79"/>
    </location>
</feature>
<keyword evidence="6" id="KW-0809">Transit peptide</keyword>
<dbReference type="Gene3D" id="3.10.450.50">
    <property type="match status" value="1"/>
</dbReference>
<dbReference type="FunFam" id="1.20.58.760:FF:000011">
    <property type="entry name" value="Probable inactive ATP-dependent zinc metalloprotease FTSHI 1, chloroplastic"/>
    <property type="match status" value="1"/>
</dbReference>
<dbReference type="InterPro" id="IPR001810">
    <property type="entry name" value="F-box_dom"/>
</dbReference>
<dbReference type="FunFam" id="3.40.50.300:FF:000352">
    <property type="entry name" value="ATP-dependent zinc metalloprotease FTSH 7, chloroplastic"/>
    <property type="match status" value="1"/>
</dbReference>
<feature type="transmembrane region" description="Helical" evidence="11">
    <location>
        <begin position="387"/>
        <end position="406"/>
    </location>
</feature>
<dbReference type="CDD" id="cd19501">
    <property type="entry name" value="RecA-like_FtsH"/>
    <property type="match status" value="1"/>
</dbReference>
<dbReference type="SUPFAM" id="SSF49785">
    <property type="entry name" value="Galactose-binding domain-like"/>
    <property type="match status" value="1"/>
</dbReference>
<dbReference type="InterPro" id="IPR008979">
    <property type="entry name" value="Galactose-bd-like_sf"/>
</dbReference>
<evidence type="ECO:0000256" key="9">
    <source>
        <dbReference type="SAM" id="Coils"/>
    </source>
</evidence>
<evidence type="ECO:0000259" key="12">
    <source>
        <dbReference type="PROSITE" id="PS50181"/>
    </source>
</evidence>
<keyword evidence="9" id="KW-0175">Coiled coil</keyword>
<dbReference type="CDD" id="cd22117">
    <property type="entry name" value="F-box_FBXL4"/>
    <property type="match status" value="1"/>
</dbReference>
<dbReference type="GO" id="GO:0045037">
    <property type="term" value="P:protein import into chloroplast stroma"/>
    <property type="evidence" value="ECO:0007669"/>
    <property type="project" value="TreeGrafter"/>
</dbReference>
<keyword evidence="3" id="KW-0547">Nucleotide-binding</keyword>
<dbReference type="SMART" id="SM00382">
    <property type="entry name" value="AAA"/>
    <property type="match status" value="1"/>
</dbReference>
<dbReference type="Pfam" id="PF00004">
    <property type="entry name" value="AAA"/>
    <property type="match status" value="1"/>
</dbReference>
<keyword evidence="7 11" id="KW-1133">Transmembrane helix</keyword>
<dbReference type="Gene3D" id="2.60.120.260">
    <property type="entry name" value="Galactose-binding domain-like"/>
    <property type="match status" value="1"/>
</dbReference>
<dbReference type="Gene3D" id="3.40.50.300">
    <property type="entry name" value="P-loop containing nucleotide triphosphate hydrolases"/>
    <property type="match status" value="1"/>
</dbReference>
<dbReference type="InterPro" id="IPR003959">
    <property type="entry name" value="ATPase_AAA_core"/>
</dbReference>
<feature type="compositionally biased region" description="Low complexity" evidence="10">
    <location>
        <begin position="946"/>
        <end position="962"/>
    </location>
</feature>
<feature type="compositionally biased region" description="Polar residues" evidence="10">
    <location>
        <begin position="64"/>
        <end position="73"/>
    </location>
</feature>
<dbReference type="GO" id="GO:0006508">
    <property type="term" value="P:proteolysis"/>
    <property type="evidence" value="ECO:0007669"/>
    <property type="project" value="UniProtKB-KW"/>
</dbReference>
<feature type="region of interest" description="Disordered" evidence="10">
    <location>
        <begin position="944"/>
        <end position="963"/>
    </location>
</feature>
<feature type="transmembrane region" description="Helical" evidence="11">
    <location>
        <begin position="970"/>
        <end position="993"/>
    </location>
</feature>
<organism evidence="14">
    <name type="scientific">Fagus sylvatica</name>
    <name type="common">Beechnut</name>
    <dbReference type="NCBI Taxonomy" id="28930"/>
    <lineage>
        <taxon>Eukaryota</taxon>
        <taxon>Viridiplantae</taxon>
        <taxon>Streptophyta</taxon>
        <taxon>Embryophyta</taxon>
        <taxon>Tracheophyta</taxon>
        <taxon>Spermatophyta</taxon>
        <taxon>Magnoliopsida</taxon>
        <taxon>eudicotyledons</taxon>
        <taxon>Gunneridae</taxon>
        <taxon>Pentapetalae</taxon>
        <taxon>rosids</taxon>
        <taxon>fabids</taxon>
        <taxon>Fagales</taxon>
        <taxon>Fagaceae</taxon>
        <taxon>Fagus</taxon>
    </lineage>
</organism>
<gene>
    <name evidence="14" type="ORF">FSB_LOCUS13337</name>
</gene>
<keyword evidence="8 11" id="KW-0472">Membrane</keyword>
<dbReference type="Gene3D" id="1.10.8.60">
    <property type="match status" value="1"/>
</dbReference>
<dbReference type="SUPFAM" id="SSF52540">
    <property type="entry name" value="P-loop containing nucleoside triphosphate hydrolases"/>
    <property type="match status" value="1"/>
</dbReference>
<keyword evidence="4" id="KW-0378">Hydrolase</keyword>
<dbReference type="GO" id="GO:0005524">
    <property type="term" value="F:ATP binding"/>
    <property type="evidence" value="ECO:0007669"/>
    <property type="project" value="UniProtKB-KW"/>
</dbReference>
<evidence type="ECO:0000256" key="2">
    <source>
        <dbReference type="ARBA" id="ARBA00022692"/>
    </source>
</evidence>
<dbReference type="InterPro" id="IPR036047">
    <property type="entry name" value="F-box-like_dom_sf"/>
</dbReference>
<evidence type="ECO:0000256" key="6">
    <source>
        <dbReference type="ARBA" id="ARBA00022946"/>
    </source>
</evidence>
<dbReference type="PROSITE" id="PS50181">
    <property type="entry name" value="FBOX"/>
    <property type="match status" value="1"/>
</dbReference>
<dbReference type="EMBL" id="OIVN01000780">
    <property type="protein sequence ID" value="SPC85455.1"/>
    <property type="molecule type" value="Genomic_DNA"/>
</dbReference>
<evidence type="ECO:0000256" key="1">
    <source>
        <dbReference type="ARBA" id="ARBA00022670"/>
    </source>
</evidence>
<feature type="domain" description="F-box" evidence="12">
    <location>
        <begin position="1588"/>
        <end position="1634"/>
    </location>
</feature>
<evidence type="ECO:0008006" key="15">
    <source>
        <dbReference type="Google" id="ProtNLM"/>
    </source>
</evidence>
<keyword evidence="2 11" id="KW-0812">Transmembrane</keyword>
<proteinExistence type="predicted"/>
<dbReference type="GO" id="GO:0009507">
    <property type="term" value="C:chloroplast"/>
    <property type="evidence" value="ECO:0007669"/>
    <property type="project" value="TreeGrafter"/>
</dbReference>
<dbReference type="Pfam" id="PF07738">
    <property type="entry name" value="Sad1_UNC"/>
    <property type="match status" value="1"/>
</dbReference>
<feature type="domain" description="SUN" evidence="13">
    <location>
        <begin position="1129"/>
        <end position="1289"/>
    </location>
</feature>
<sequence length="1706" mass="190827">MFSIDILSTPRVHLSKPNTHLRRSHTISHSILIQSKGLSFTKSNRIRSPLLHSPFTVFCKSKSESSSQPGETSETTKDDFMTRILKENPSQVEPKYLKGNKLYTLKEKEDLGKNSNVGVTEFLAKRLNLRSKVKEESVEGGNESGVLDEAVYLKDILREYRGKLYVPEQIFGTKLSEEEEFDKNLEALPRMSFEEFQKAMKSDKVKLLTSQEDNGVSYVNGYRDLIVELKEIPGDKRLHRTKWAMRLDENEVQALLGEYTGPRYEIERNTMSLVGKVPEYPHPVASSISSRMMVELGMVTVVMAAAAVVVGGFLASAVFAVTSFIFVVTAYVVWPVVKPFLKLFLGLILGVFERFWDNLVDIFSDGGIFSKIDEFYTFGGVSASLEMSKPILLVLLTMVLLVRFTLSRRPKNFRKWDLWQGIDFSRSKAEARVDGSTGVKFGDVAGIDEAVEELQELVRYLKNPDLFDKMGIKPPHGVLLEGPPGCGKTLVAKAIAGEAGVPFYQMAGSEFVEVLVGVGSARIRDLFKRAKVNKPSVIFIDEIDALATRRQGIFKESADQLYNAATQERETTLNQLLIELDGFDTGKGVIFLAATNRRDLLDPALLRPGRFDRKIRIRPPSAKGRSEILKIHASKVKMSETVDLSVYAQNLPGWTGARLAQLVQEAALVAVRKGHQSILQSDMDDAVDRLTVGPRRVGIELGHQGQCRRATTEVGVAMTSHLLRRYENAQVECCDRISVVPRGQTLSQIVFHRLDDESYMFERRPQLLHRLQVLLGGRAAEEVIYGRDTSRASVGYLADASWLARPIFLFNRWNLENPMVIHGEPPPWRKKAKFVGPRLDFEGSLYEDYGLIEPPVNFNLDDQIAHRTEGLIQDMYERTVSLLRRHHAALLKAVKVLVDQKEISGEEIDFILNKYPPQTPISLLLAEENPGSLPFIKQEEEHDLESNCSGNNENRSNCSRNNNKTRRRSFCQLSLSSLIFSLWCLVFLFYSILGLGLGHDNDNGGNSPPDNRTTPCSSGCDDKLGDHAYLYITNGSNTYSNGMLLEFNKSTSGNNSNVPQNFANSNYSLPKTNRLEDVLWNVLGYAATVCEVHTREEGKTIRVEQISSGRSHNASYLNLDEFRKSQGKGKAMPSRLVNITQRLEPDGTEYNYASAFKGAKVVAHNKEAKGASNILGKDHDKYLRNPCSVAEEFVVIELAEETLVDSVKIANFEHYSSNFKEFSLSGSLRYPTETWSPLGTFVAANVKHAQRFKLPDPKWVRYLKLNLLSHYGSEFYCTLSVVEVYGVDAIERMLEDLIVASAEPVPSKLPEPNSTEMPSLKPDVGPVDRKSCEVQNDTETAGVGTESSNDVQKLDVDATTTSVILNGIPDPVMEVRQQPNGRVPSDTVLKILMQKVRSLELNLSVLEEYIKEMNRRQGDVLPELDKELLRLSSLLEKSKREIKDLLRWKESMEKGITDLQSWKAVVSFQVDALVRENNILRLDVEKVVNDQASLESKELAVVAFIVPTIVTALCLFFALFAAVRSILKTPKSDEKNGGDFATSEGKKEEKDCNCVCSCNGNVGGGGVTEMVEKVNSAAVVAAERQTGASMMEQLVPEITTHALSYLDYPSLCRLSMTNSLMRKAANDDNAWKALYHKDFTLEQDSVTPANGWKAYYAATRAIVTVNAEFFSIIRERSLSAMSRFWLNADYVKCVHASGEIFSGYDV</sequence>
<dbReference type="InterPro" id="IPR012919">
    <property type="entry name" value="SUN_dom"/>
</dbReference>
<keyword evidence="5" id="KW-0067">ATP-binding</keyword>
<dbReference type="PANTHER" id="PTHR23076:SF111">
    <property type="entry name" value="INACTIVE ATP-DEPENDENT ZINC METALLOPROTEASE FTSHI 1, CHLOROPLASTIC-RELATED"/>
    <property type="match status" value="1"/>
</dbReference>
<dbReference type="Gene3D" id="1.20.1280.50">
    <property type="match status" value="1"/>
</dbReference>
<dbReference type="Gene3D" id="1.20.58.760">
    <property type="entry name" value="Peptidase M41"/>
    <property type="match status" value="1"/>
</dbReference>
<dbReference type="InterPro" id="IPR000642">
    <property type="entry name" value="Peptidase_M41"/>
</dbReference>
<evidence type="ECO:0000256" key="7">
    <source>
        <dbReference type="ARBA" id="ARBA00022989"/>
    </source>
</evidence>
<dbReference type="FunFam" id="1.10.8.60:FF:000083">
    <property type="entry name" value="ATP-dependent zinc metalloprotease FtsH"/>
    <property type="match status" value="1"/>
</dbReference>
<feature type="transmembrane region" description="Helical" evidence="11">
    <location>
        <begin position="1499"/>
        <end position="1523"/>
    </location>
</feature>
<dbReference type="GO" id="GO:0016887">
    <property type="term" value="F:ATP hydrolysis activity"/>
    <property type="evidence" value="ECO:0007669"/>
    <property type="project" value="InterPro"/>
</dbReference>
<evidence type="ECO:0000313" key="14">
    <source>
        <dbReference type="EMBL" id="SPC85455.1"/>
    </source>
</evidence>
<evidence type="ECO:0000259" key="13">
    <source>
        <dbReference type="PROSITE" id="PS51469"/>
    </source>
</evidence>
<evidence type="ECO:0000256" key="4">
    <source>
        <dbReference type="ARBA" id="ARBA00022801"/>
    </source>
</evidence>
<dbReference type="InterPro" id="IPR027417">
    <property type="entry name" value="P-loop_NTPase"/>
</dbReference>
<dbReference type="GO" id="GO:0004176">
    <property type="term" value="F:ATP-dependent peptidase activity"/>
    <property type="evidence" value="ECO:0007669"/>
    <property type="project" value="InterPro"/>
</dbReference>
<dbReference type="SUPFAM" id="SSF140990">
    <property type="entry name" value="FtsH protease domain-like"/>
    <property type="match status" value="1"/>
</dbReference>
<reference evidence="14" key="1">
    <citation type="submission" date="2018-02" db="EMBL/GenBank/DDBJ databases">
        <authorList>
            <person name="Cohen D.B."/>
            <person name="Kent A.D."/>
        </authorList>
    </citation>
    <scope>NUCLEOTIDE SEQUENCE</scope>
</reference>
<feature type="region of interest" description="Disordered" evidence="10">
    <location>
        <begin position="1305"/>
        <end position="1327"/>
    </location>
</feature>
<dbReference type="GO" id="GO:0004222">
    <property type="term" value="F:metalloendopeptidase activity"/>
    <property type="evidence" value="ECO:0007669"/>
    <property type="project" value="InterPro"/>
</dbReference>
<evidence type="ECO:0000256" key="8">
    <source>
        <dbReference type="ARBA" id="ARBA00023136"/>
    </source>
</evidence>
<evidence type="ECO:0000256" key="5">
    <source>
        <dbReference type="ARBA" id="ARBA00022840"/>
    </source>
</evidence>
<feature type="coiled-coil region" evidence="9">
    <location>
        <begin position="1389"/>
        <end position="1441"/>
    </location>
</feature>
<evidence type="ECO:0000256" key="11">
    <source>
        <dbReference type="SAM" id="Phobius"/>
    </source>
</evidence>
<keyword evidence="1" id="KW-0645">Protease</keyword>
<dbReference type="SUPFAM" id="SSF81383">
    <property type="entry name" value="F-box domain"/>
    <property type="match status" value="1"/>
</dbReference>
<feature type="transmembrane region" description="Helical" evidence="11">
    <location>
        <begin position="301"/>
        <end position="334"/>
    </location>
</feature>
<dbReference type="PROSITE" id="PS51469">
    <property type="entry name" value="SUN"/>
    <property type="match status" value="1"/>
</dbReference>
<accession>A0A2N9FEC6</accession>
<protein>
    <recommendedName>
        <fullName evidence="15">SUN domain-containing protein</fullName>
    </recommendedName>
</protein>
<evidence type="ECO:0000256" key="10">
    <source>
        <dbReference type="SAM" id="MobiDB-lite"/>
    </source>
</evidence>